<dbReference type="GeneID" id="93008879"/>
<gene>
    <name evidence="2" type="ORF">P3F89_16210</name>
</gene>
<organism evidence="2 3">
    <name type="scientific">Bacillus tropicus</name>
    <dbReference type="NCBI Taxonomy" id="2026188"/>
    <lineage>
        <taxon>Bacteria</taxon>
        <taxon>Bacillati</taxon>
        <taxon>Bacillota</taxon>
        <taxon>Bacilli</taxon>
        <taxon>Bacillales</taxon>
        <taxon>Bacillaceae</taxon>
        <taxon>Bacillus</taxon>
        <taxon>Bacillus cereus group</taxon>
    </lineage>
</organism>
<sequence>MSRKKVGSPPKYSEELLLAKLDEFLLKNPIERLNPNSLSEFTGIPRHVWMRRMGKQINNLKEPNLKFFGEKKEDVIFPNIKELVEKNWNNKNQLIKDLLVFETVIKELYQEASDSEKYKSEKEKLALRIKNLEKELRIAKSDVEYYKQEIYKVSIKSKMNSERINNNLENVLDINPKKKDSIEKATSGEFDRYFKGLFEQGID</sequence>
<name>A0ABD7ZNJ9_9BACI</name>
<dbReference type="AlphaFoldDB" id="A0ABD7ZNJ9"/>
<dbReference type="EMBL" id="CP119875">
    <property type="protein sequence ID" value="WMY13518.1"/>
    <property type="molecule type" value="Genomic_DNA"/>
</dbReference>
<evidence type="ECO:0000313" key="2">
    <source>
        <dbReference type="EMBL" id="WMY13518.1"/>
    </source>
</evidence>
<evidence type="ECO:0000256" key="1">
    <source>
        <dbReference type="SAM" id="Coils"/>
    </source>
</evidence>
<accession>A0ABD7ZNJ9</accession>
<feature type="coiled-coil region" evidence="1">
    <location>
        <begin position="115"/>
        <end position="149"/>
    </location>
</feature>
<keyword evidence="1" id="KW-0175">Coiled coil</keyword>
<protein>
    <submittedName>
        <fullName evidence="2">Uncharacterized protein</fullName>
    </submittedName>
</protein>
<proteinExistence type="predicted"/>
<dbReference type="RefSeq" id="WP_048517022.1">
    <property type="nucleotide sequence ID" value="NZ_CP119875.1"/>
</dbReference>
<reference evidence="2 3" key="1">
    <citation type="submission" date="2023-03" db="EMBL/GenBank/DDBJ databases">
        <title>Plant growth-promoting bacteria for biocontrol of bacterial wilt in tomato.</title>
        <authorList>
            <person name="Song J."/>
            <person name="Jin Y.J."/>
        </authorList>
    </citation>
    <scope>NUCLEOTIDE SEQUENCE [LARGE SCALE GENOMIC DNA]</scope>
    <source>
        <strain evidence="2 3">T36S-23</strain>
    </source>
</reference>
<evidence type="ECO:0000313" key="3">
    <source>
        <dbReference type="Proteomes" id="UP001260090"/>
    </source>
</evidence>
<dbReference type="Proteomes" id="UP001260090">
    <property type="component" value="Chromosome"/>
</dbReference>